<dbReference type="EMBL" id="JBHTAR010000011">
    <property type="protein sequence ID" value="MFC7199302.1"/>
    <property type="molecule type" value="Genomic_DNA"/>
</dbReference>
<dbReference type="AlphaFoldDB" id="A0ABD5Z293"/>
<name>A0ABD5Z293_9EURY</name>
<proteinExistence type="predicted"/>
<comment type="caution">
    <text evidence="1">The sequence shown here is derived from an EMBL/GenBank/DDBJ whole genome shotgun (WGS) entry which is preliminary data.</text>
</comment>
<dbReference type="Proteomes" id="UP001596447">
    <property type="component" value="Unassembled WGS sequence"/>
</dbReference>
<gene>
    <name evidence="1" type="ORF">ACFQJ9_07725</name>
</gene>
<protein>
    <submittedName>
        <fullName evidence="1">Uncharacterized protein</fullName>
    </submittedName>
</protein>
<accession>A0ABD5Z293</accession>
<evidence type="ECO:0000313" key="2">
    <source>
        <dbReference type="Proteomes" id="UP001596447"/>
    </source>
</evidence>
<sequence>MNDANDETEGRYQVLDLQTGEVVGETETRPPLLDAESQELVAGVLHSIVEEMGEDLPDWERAAYERALDELVYEEPAEDSTETT</sequence>
<evidence type="ECO:0000313" key="1">
    <source>
        <dbReference type="EMBL" id="MFC7199302.1"/>
    </source>
</evidence>
<reference evidence="1 2" key="1">
    <citation type="journal article" date="2019" name="Int. J. Syst. Evol. Microbiol.">
        <title>The Global Catalogue of Microorganisms (GCM) 10K type strain sequencing project: providing services to taxonomists for standard genome sequencing and annotation.</title>
        <authorList>
            <consortium name="The Broad Institute Genomics Platform"/>
            <consortium name="The Broad Institute Genome Sequencing Center for Infectious Disease"/>
            <person name="Wu L."/>
            <person name="Ma J."/>
        </authorList>
    </citation>
    <scope>NUCLEOTIDE SEQUENCE [LARGE SCALE GENOMIC DNA]</scope>
    <source>
        <strain evidence="1 2">XZGYJ-43</strain>
    </source>
</reference>
<dbReference type="RefSeq" id="WP_279529241.1">
    <property type="nucleotide sequence ID" value="NZ_CP122312.1"/>
</dbReference>
<keyword evidence="2" id="KW-1185">Reference proteome</keyword>
<organism evidence="1 2">
    <name type="scientific">Halospeciosus flavus</name>
    <dbReference type="NCBI Taxonomy" id="3032283"/>
    <lineage>
        <taxon>Archaea</taxon>
        <taxon>Methanobacteriati</taxon>
        <taxon>Methanobacteriota</taxon>
        <taxon>Stenosarchaea group</taxon>
        <taxon>Halobacteria</taxon>
        <taxon>Halobacteriales</taxon>
        <taxon>Halobacteriaceae</taxon>
        <taxon>Halospeciosus</taxon>
    </lineage>
</organism>